<feature type="compositionally biased region" description="Polar residues" evidence="1">
    <location>
        <begin position="357"/>
        <end position="372"/>
    </location>
</feature>
<dbReference type="Proteomes" id="UP000447873">
    <property type="component" value="Unassembled WGS sequence"/>
</dbReference>
<evidence type="ECO:0000313" key="3">
    <source>
        <dbReference type="EMBL" id="KAE9994294.1"/>
    </source>
</evidence>
<feature type="region of interest" description="Disordered" evidence="1">
    <location>
        <begin position="640"/>
        <end position="1354"/>
    </location>
</feature>
<feature type="compositionally biased region" description="Basic and acidic residues" evidence="1">
    <location>
        <begin position="785"/>
        <end position="822"/>
    </location>
</feature>
<name>A0A8H3VWW3_VENIN</name>
<feature type="compositionally biased region" description="Low complexity" evidence="1">
    <location>
        <begin position="1479"/>
        <end position="1491"/>
    </location>
</feature>
<feature type="compositionally biased region" description="Basic and acidic residues" evidence="1">
    <location>
        <begin position="936"/>
        <end position="946"/>
    </location>
</feature>
<feature type="compositionally biased region" description="Acidic residues" evidence="1">
    <location>
        <begin position="1430"/>
        <end position="1448"/>
    </location>
</feature>
<feature type="compositionally biased region" description="Basic and acidic residues" evidence="1">
    <location>
        <begin position="190"/>
        <end position="311"/>
    </location>
</feature>
<feature type="compositionally biased region" description="Low complexity" evidence="1">
    <location>
        <begin position="720"/>
        <end position="730"/>
    </location>
</feature>
<feature type="compositionally biased region" description="Low complexity" evidence="1">
    <location>
        <begin position="137"/>
        <end position="148"/>
    </location>
</feature>
<proteinExistence type="predicted"/>
<feature type="compositionally biased region" description="Basic and acidic residues" evidence="1">
    <location>
        <begin position="892"/>
        <end position="909"/>
    </location>
</feature>
<dbReference type="Proteomes" id="UP000490939">
    <property type="component" value="Unassembled WGS sequence"/>
</dbReference>
<feature type="compositionally biased region" description="Low complexity" evidence="1">
    <location>
        <begin position="170"/>
        <end position="184"/>
    </location>
</feature>
<feature type="compositionally biased region" description="Acidic residues" evidence="1">
    <location>
        <begin position="1464"/>
        <end position="1473"/>
    </location>
</feature>
<evidence type="ECO:0000313" key="4">
    <source>
        <dbReference type="Proteomes" id="UP000447873"/>
    </source>
</evidence>
<feature type="compositionally biased region" description="Acidic residues" evidence="1">
    <location>
        <begin position="1313"/>
        <end position="1335"/>
    </location>
</feature>
<accession>A0A8H3VWW3</accession>
<comment type="caution">
    <text evidence="3">The sequence shown here is derived from an EMBL/GenBank/DDBJ whole genome shotgun (WGS) entry which is preliminary data.</text>
</comment>
<evidence type="ECO:0000313" key="5">
    <source>
        <dbReference type="Proteomes" id="UP000490939"/>
    </source>
</evidence>
<feature type="compositionally biased region" description="Basic and acidic residues" evidence="1">
    <location>
        <begin position="1"/>
        <end position="13"/>
    </location>
</feature>
<evidence type="ECO:0000256" key="1">
    <source>
        <dbReference type="SAM" id="MobiDB-lite"/>
    </source>
</evidence>
<evidence type="ECO:0000313" key="2">
    <source>
        <dbReference type="EMBL" id="KAE9971898.1"/>
    </source>
</evidence>
<gene>
    <name evidence="3" type="ORF">EG327_011396</name>
    <name evidence="2" type="ORF">EG328_005326</name>
</gene>
<feature type="compositionally biased region" description="Polar residues" evidence="1">
    <location>
        <begin position="430"/>
        <end position="455"/>
    </location>
</feature>
<feature type="compositionally biased region" description="Basic and acidic residues" evidence="1">
    <location>
        <begin position="1525"/>
        <end position="1539"/>
    </location>
</feature>
<feature type="region of interest" description="Disordered" evidence="1">
    <location>
        <begin position="1464"/>
        <end position="1547"/>
    </location>
</feature>
<feature type="compositionally biased region" description="Pro residues" evidence="1">
    <location>
        <begin position="1200"/>
        <end position="1232"/>
    </location>
</feature>
<protein>
    <submittedName>
        <fullName evidence="3">Uncharacterized protein</fullName>
    </submittedName>
</protein>
<feature type="compositionally biased region" description="Basic and acidic residues" evidence="1">
    <location>
        <begin position="655"/>
        <end position="672"/>
    </location>
</feature>
<feature type="compositionally biased region" description="Basic and acidic residues" evidence="1">
    <location>
        <begin position="682"/>
        <end position="691"/>
    </location>
</feature>
<feature type="compositionally biased region" description="Low complexity" evidence="1">
    <location>
        <begin position="96"/>
        <end position="118"/>
    </location>
</feature>
<feature type="region of interest" description="Disordered" evidence="1">
    <location>
        <begin position="1420"/>
        <end position="1448"/>
    </location>
</feature>
<organism evidence="3 5">
    <name type="scientific">Venturia inaequalis</name>
    <name type="common">Apple scab fungus</name>
    <dbReference type="NCBI Taxonomy" id="5025"/>
    <lineage>
        <taxon>Eukaryota</taxon>
        <taxon>Fungi</taxon>
        <taxon>Dikarya</taxon>
        <taxon>Ascomycota</taxon>
        <taxon>Pezizomycotina</taxon>
        <taxon>Dothideomycetes</taxon>
        <taxon>Pleosporomycetidae</taxon>
        <taxon>Venturiales</taxon>
        <taxon>Venturiaceae</taxon>
        <taxon>Venturia</taxon>
    </lineage>
</organism>
<feature type="compositionally biased region" description="Low complexity" evidence="1">
    <location>
        <begin position="1302"/>
        <end position="1312"/>
    </location>
</feature>
<reference evidence="3 5" key="1">
    <citation type="submission" date="2019-07" db="EMBL/GenBank/DDBJ databases">
        <title>Venturia inaequalis Genome Resource.</title>
        <authorList>
            <person name="Lichtner F.J."/>
        </authorList>
    </citation>
    <scope>NUCLEOTIDE SEQUENCE [LARGE SCALE GENOMIC DNA]</scope>
    <source>
        <strain evidence="2 4">120213</strain>
        <strain evidence="3 5">DMI_063113</strain>
    </source>
</reference>
<feature type="compositionally biased region" description="Acidic residues" evidence="1">
    <location>
        <begin position="1496"/>
        <end position="1524"/>
    </location>
</feature>
<feature type="compositionally biased region" description="Basic residues" evidence="1">
    <location>
        <begin position="1255"/>
        <end position="1265"/>
    </location>
</feature>
<feature type="compositionally biased region" description="Low complexity" evidence="1">
    <location>
        <begin position="391"/>
        <end position="401"/>
    </location>
</feature>
<feature type="compositionally biased region" description="Basic and acidic residues" evidence="1">
    <location>
        <begin position="862"/>
        <end position="873"/>
    </location>
</feature>
<feature type="compositionally biased region" description="Basic and acidic residues" evidence="1">
    <location>
        <begin position="56"/>
        <end position="78"/>
    </location>
</feature>
<feature type="compositionally biased region" description="Polar residues" evidence="1">
    <location>
        <begin position="1278"/>
        <end position="1287"/>
    </location>
</feature>
<sequence length="1547" mass="171213">MAPKKELSIEEKPRRRPSKKADAQTPAVPPSVRTTRSTRAKPGDALPTNLFDLGDPEPRRRSQSPEKKTAKAEREKAARAAKKGNALAEIKEETGSSEPQPSSGSGETSPSKPETAGRTGIGGRGRAIRGRSRGDRIASNPLEPSLELQPPPIMPAPQQRRKPTQPSRAGSESSDDGSISLSSEAVSTKVPEEETRSPADERRFQNAKQEAARRKAEEDAKNKEKRVAQKKKDKEEKNALKRRRKEEAERQAEEERIIEEKRQAEEERVQEKKRISEEERQAEKERIQEENRQEEKKRAESKEREKDEKRSRMMLARQQQREREASQLLVQQQEELSDYEDEEAIYVEQPEVVVDGTSTAGSETAVEQTVPNPRTVVQKITQTEIDGADNSPDSGSSSSSSTPDRERFPKKSLSPAPEPPASLPAHISGSDESTTSHVSGSARPNTNESVASQDSGAASIGVDFNYDDSKDSLMNAEFRSFLNVANPFMADTTNSLGRDDEGEMSVHERLGDLQHTQSAVHNSQRGIQNSVNSLQDNLGARGLGDASIRREVRDLRKEITDIKRNLGEMEDEDNEQHIHQKLNWLNKDMGERHDEVKDKFDSIDETFKKTSKDTLDGFDEIKKTLKKTAKDVEEQYDKVRREMEHDQGAVGDLVTARKNDSDKTTTKLDALERAQCGLQNAQREHRKETQEQFKQLLEAITSTRKRKRGHDRGEHRGRGDSSNSHSSSSGGESGGDGRRGSKRSRKSMTPEDHAPTDSTRTPTRGIGTADSNARDAQEPAALDVGIEHDMPRAPRAHFERPPPPTEKRSFSEVDRSDIDDRNGSPTKKPRTQAPLENGNKGRPPHPQPTRTLPPGLLVDSPETLRRKQTELAHDFGPGKPRATQTILQRLHAAHDASRKEKANRNRAENPSESAPPAGSPPRKRAKFQVRPPILHKLTEEDKEADRNMPAPKSSEKNEYSVRNLLKKLETPVYRPYEQPRPGQYGSLPTPAPPSTRLATSGPSQLSTNPNPVDLQGEEDEIDNAYIDDASETQAPSRQPSNDEEDDGVDNERDFTPSRIPQDPPATPVGPVRPPTTTQLQKEAARVAALQSRQYPPQGPDVNIVYGGHEVADFGDTELGPETPPRLTPSNSRRNGPGEHSPIIPEGNGQGSGYRAPTARMIDPRPSAPTIPTPTNRSGMPPHQPVVNATPQAPTADRPRQGPPAPPTPVVPRTPAPPRTPVAPRTPRPPPPAGIASTENKINNFGGPKLPYVYSPKRKSVVKPKPRTPAPSTLREVKNASTLSSPGTVSPPISPGRPMVPASPSLDSDNLDFNSDELQEDSYAEHPDEDDSEYPPDDSHMDLNQGFEQFADNSRLDANELESEDHVEYYGDPDEASVAENAELYDSEYDDGDQTEVDIDASLPYGADEITLNLGNPRGHFHYPFNPHTEFDDDEEDAQYPEDGEEDLYDEDGYLYPVADQEDLYEGDGNDVEYEGEHAPTTGRTTPRDGTTLESVMTDEESDDGEVEVALEGIDDDSMFNDEAELERARESRLKAEKGVKPRYPLSD</sequence>
<feature type="region of interest" description="Disordered" evidence="1">
    <location>
        <begin position="357"/>
        <end position="455"/>
    </location>
</feature>
<feature type="region of interest" description="Disordered" evidence="1">
    <location>
        <begin position="1"/>
        <end position="341"/>
    </location>
</feature>
<keyword evidence="5" id="KW-1185">Reference proteome</keyword>
<dbReference type="EMBL" id="WNWR01000009">
    <property type="protein sequence ID" value="KAE9994294.1"/>
    <property type="molecule type" value="Genomic_DNA"/>
</dbReference>
<feature type="compositionally biased region" description="Polar residues" evidence="1">
    <location>
        <begin position="996"/>
        <end position="1010"/>
    </location>
</feature>
<feature type="compositionally biased region" description="Pro residues" evidence="1">
    <location>
        <begin position="1061"/>
        <end position="1073"/>
    </location>
</feature>
<dbReference type="OrthoDB" id="10603826at2759"/>
<dbReference type="EMBL" id="WNWS01000285">
    <property type="protein sequence ID" value="KAE9971898.1"/>
    <property type="molecule type" value="Genomic_DNA"/>
</dbReference>